<keyword evidence="2" id="KW-0238">DNA-binding</keyword>
<organism evidence="5 6">
    <name type="scientific">Rhizobium oryzicola</name>
    <dbReference type="NCBI Taxonomy" id="1232668"/>
    <lineage>
        <taxon>Bacteria</taxon>
        <taxon>Pseudomonadati</taxon>
        <taxon>Pseudomonadota</taxon>
        <taxon>Alphaproteobacteria</taxon>
        <taxon>Hyphomicrobiales</taxon>
        <taxon>Rhizobiaceae</taxon>
        <taxon>Rhizobium/Agrobacterium group</taxon>
        <taxon>Rhizobium</taxon>
    </lineage>
</organism>
<feature type="domain" description="HTH araC/xylS-type" evidence="4">
    <location>
        <begin position="71"/>
        <end position="168"/>
    </location>
</feature>
<dbReference type="PANTHER" id="PTHR11019">
    <property type="entry name" value="HTH-TYPE TRANSCRIPTIONAL REGULATOR NIMR"/>
    <property type="match status" value="1"/>
</dbReference>
<keyword evidence="1" id="KW-0805">Transcription regulation</keyword>
<dbReference type="SUPFAM" id="SSF46689">
    <property type="entry name" value="Homeodomain-like"/>
    <property type="match status" value="2"/>
</dbReference>
<dbReference type="InterPro" id="IPR020449">
    <property type="entry name" value="Tscrpt_reg_AraC-type_HTH"/>
</dbReference>
<evidence type="ECO:0000256" key="1">
    <source>
        <dbReference type="ARBA" id="ARBA00023015"/>
    </source>
</evidence>
<dbReference type="Proteomes" id="UP001169006">
    <property type="component" value="Unassembled WGS sequence"/>
</dbReference>
<dbReference type="PROSITE" id="PS00041">
    <property type="entry name" value="HTH_ARAC_FAMILY_1"/>
    <property type="match status" value="1"/>
</dbReference>
<dbReference type="RefSeq" id="WP_302079730.1">
    <property type="nucleotide sequence ID" value="NZ_JAUKWQ010000015.1"/>
</dbReference>
<keyword evidence="3" id="KW-0804">Transcription</keyword>
<sequence>MAAHTCNNLPLQPLTLRVTPLLRELVHRAAAWKRVPTTPIEFRLARVIIDEIAGLDEEPLGLSRPSDERLCRMVNAMLADLADSRPVDEWAECVGMTPRTLARHFREQTGLGIVAWRQRARVLRAIEMLAIGKDVTTIAMDLGYDNISAFIAMFRRVMGVTPGHYRREGREAS</sequence>
<comment type="caution">
    <text evidence="5">The sequence shown here is derived from an EMBL/GenBank/DDBJ whole genome shotgun (WGS) entry which is preliminary data.</text>
</comment>
<dbReference type="Gene3D" id="1.10.10.60">
    <property type="entry name" value="Homeodomain-like"/>
    <property type="match status" value="2"/>
</dbReference>
<dbReference type="Pfam" id="PF12833">
    <property type="entry name" value="HTH_18"/>
    <property type="match status" value="1"/>
</dbReference>
<evidence type="ECO:0000256" key="2">
    <source>
        <dbReference type="ARBA" id="ARBA00023125"/>
    </source>
</evidence>
<dbReference type="PRINTS" id="PR00032">
    <property type="entry name" value="HTHARAC"/>
</dbReference>
<evidence type="ECO:0000313" key="5">
    <source>
        <dbReference type="EMBL" id="MDO1585446.1"/>
    </source>
</evidence>
<dbReference type="EMBL" id="JAUKWQ010000015">
    <property type="protein sequence ID" value="MDO1585446.1"/>
    <property type="molecule type" value="Genomic_DNA"/>
</dbReference>
<name>A0ABT8T426_9HYPH</name>
<dbReference type="InterPro" id="IPR018060">
    <property type="entry name" value="HTH_AraC"/>
</dbReference>
<reference evidence="5" key="2">
    <citation type="submission" date="2023-07" db="EMBL/GenBank/DDBJ databases">
        <authorList>
            <person name="Sun H."/>
        </authorList>
    </citation>
    <scope>NUCLEOTIDE SEQUENCE</scope>
    <source>
        <strain evidence="5">05753</strain>
    </source>
</reference>
<keyword evidence="6" id="KW-1185">Reference proteome</keyword>
<reference evidence="5" key="1">
    <citation type="journal article" date="2015" name="Int. J. Syst. Evol. Microbiol.">
        <title>Rhizobium oryzicola sp. nov., potential plant-growth-promoting endophytic bacteria isolated from rice roots.</title>
        <authorList>
            <person name="Zhang X.X."/>
            <person name="Gao J.S."/>
            <person name="Cao Y.H."/>
            <person name="Sheirdil R.A."/>
            <person name="Wang X.C."/>
            <person name="Zhang L."/>
        </authorList>
    </citation>
    <scope>NUCLEOTIDE SEQUENCE</scope>
    <source>
        <strain evidence="5">05753</strain>
    </source>
</reference>
<dbReference type="PROSITE" id="PS01124">
    <property type="entry name" value="HTH_ARAC_FAMILY_2"/>
    <property type="match status" value="1"/>
</dbReference>
<dbReference type="SMART" id="SM00342">
    <property type="entry name" value="HTH_ARAC"/>
    <property type="match status" value="1"/>
</dbReference>
<protein>
    <submittedName>
        <fullName evidence="5">AraC family transcriptional regulator</fullName>
    </submittedName>
</protein>
<dbReference type="PANTHER" id="PTHR11019:SF199">
    <property type="entry name" value="HTH-TYPE TRANSCRIPTIONAL REGULATOR NIMR"/>
    <property type="match status" value="1"/>
</dbReference>
<dbReference type="InterPro" id="IPR018062">
    <property type="entry name" value="HTH_AraC-typ_CS"/>
</dbReference>
<accession>A0ABT8T426</accession>
<evidence type="ECO:0000256" key="3">
    <source>
        <dbReference type="ARBA" id="ARBA00023163"/>
    </source>
</evidence>
<evidence type="ECO:0000259" key="4">
    <source>
        <dbReference type="PROSITE" id="PS01124"/>
    </source>
</evidence>
<dbReference type="InterPro" id="IPR009057">
    <property type="entry name" value="Homeodomain-like_sf"/>
</dbReference>
<evidence type="ECO:0000313" key="6">
    <source>
        <dbReference type="Proteomes" id="UP001169006"/>
    </source>
</evidence>
<proteinExistence type="predicted"/>
<gene>
    <name evidence="5" type="ORF">Q2T52_25430</name>
</gene>